<dbReference type="InterPro" id="IPR010419">
    <property type="entry name" value="CO_DH_gsu"/>
</dbReference>
<sequence>MELTGEVLMAAPRERVWQALNDAAVLRECIPGCEEVQDDSPTERRVRVMVKVGPVRARFNGKVTLSEVEAPQRCVMAFEGSGGAAGMASGQSRVELVDAEGGTTLSYTVKASVGGKLGQIGGRMIDASAKQLADQFFDKLRAHLAPEAVPAAAGVIETVPPTAEAGIAAADAATAAPLAAGTAAIQGHPGTGSAGPVVAPPRGGGAEGASGGSEFSRVLWFVLGVASTGFGVWLGARLFH</sequence>
<proteinExistence type="predicted"/>
<dbReference type="EMBL" id="JADDOJ010000045">
    <property type="protein sequence ID" value="MBE7941294.1"/>
    <property type="molecule type" value="Genomic_DNA"/>
</dbReference>
<protein>
    <submittedName>
        <fullName evidence="1">Carbon monoxide dehydrogenase subunit G</fullName>
    </submittedName>
</protein>
<gene>
    <name evidence="1" type="ORF">IM725_12000</name>
</gene>
<dbReference type="CDD" id="cd05018">
    <property type="entry name" value="CoxG"/>
    <property type="match status" value="1"/>
</dbReference>
<reference evidence="1 2" key="1">
    <citation type="submission" date="2020-10" db="EMBL/GenBank/DDBJ databases">
        <title>Draft genome of Ramlibacter aquaticus LMG 30558.</title>
        <authorList>
            <person name="Props R."/>
        </authorList>
    </citation>
    <scope>NUCLEOTIDE SEQUENCE [LARGE SCALE GENOMIC DNA]</scope>
    <source>
        <strain evidence="1 2">LMG 30558</strain>
    </source>
</reference>
<dbReference type="InterPro" id="IPR023393">
    <property type="entry name" value="START-like_dom_sf"/>
</dbReference>
<dbReference type="SUPFAM" id="SSF55961">
    <property type="entry name" value="Bet v1-like"/>
    <property type="match status" value="1"/>
</dbReference>
<dbReference type="PANTHER" id="PTHR38588:SF1">
    <property type="entry name" value="BLL0334 PROTEIN"/>
    <property type="match status" value="1"/>
</dbReference>
<dbReference type="Proteomes" id="UP000715965">
    <property type="component" value="Unassembled WGS sequence"/>
</dbReference>
<dbReference type="PANTHER" id="PTHR38588">
    <property type="entry name" value="BLL0334 PROTEIN"/>
    <property type="match status" value="1"/>
</dbReference>
<keyword evidence="2" id="KW-1185">Reference proteome</keyword>
<organism evidence="1 2">
    <name type="scientific">Ramlibacter aquaticus</name>
    <dbReference type="NCBI Taxonomy" id="2780094"/>
    <lineage>
        <taxon>Bacteria</taxon>
        <taxon>Pseudomonadati</taxon>
        <taxon>Pseudomonadota</taxon>
        <taxon>Betaproteobacteria</taxon>
        <taxon>Burkholderiales</taxon>
        <taxon>Comamonadaceae</taxon>
        <taxon>Ramlibacter</taxon>
    </lineage>
</organism>
<dbReference type="Gene3D" id="3.30.530.20">
    <property type="match status" value="1"/>
</dbReference>
<accession>A0ABR9SGI3</accession>
<dbReference type="Pfam" id="PF06240">
    <property type="entry name" value="COXG"/>
    <property type="match status" value="1"/>
</dbReference>
<comment type="caution">
    <text evidence="1">The sequence shown here is derived from an EMBL/GenBank/DDBJ whole genome shotgun (WGS) entry which is preliminary data.</text>
</comment>
<evidence type="ECO:0000313" key="2">
    <source>
        <dbReference type="Proteomes" id="UP000715965"/>
    </source>
</evidence>
<evidence type="ECO:0000313" key="1">
    <source>
        <dbReference type="EMBL" id="MBE7941294.1"/>
    </source>
</evidence>
<name>A0ABR9SGI3_9BURK</name>
<dbReference type="RefSeq" id="WP_193780836.1">
    <property type="nucleotide sequence ID" value="NZ_JADDOJ010000045.1"/>
</dbReference>